<evidence type="ECO:0000256" key="7">
    <source>
        <dbReference type="ARBA" id="ARBA00022807"/>
    </source>
</evidence>
<dbReference type="Pfam" id="PF14533">
    <property type="entry name" value="USP7_C2"/>
    <property type="match status" value="1"/>
</dbReference>
<dbReference type="Gene3D" id="2.60.210.10">
    <property type="entry name" value="Apoptosis, Tumor Necrosis Factor Receptor Associated Protein 2, Chain A"/>
    <property type="match status" value="1"/>
</dbReference>
<organism evidence="10 11">
    <name type="scientific">Gigaspora margarita</name>
    <dbReference type="NCBI Taxonomy" id="4874"/>
    <lineage>
        <taxon>Eukaryota</taxon>
        <taxon>Fungi</taxon>
        <taxon>Fungi incertae sedis</taxon>
        <taxon>Mucoromycota</taxon>
        <taxon>Glomeromycotina</taxon>
        <taxon>Glomeromycetes</taxon>
        <taxon>Diversisporales</taxon>
        <taxon>Gigasporaceae</taxon>
        <taxon>Gigaspora</taxon>
    </lineage>
</organism>
<comment type="similarity">
    <text evidence="2">Belongs to the peptidase C19 family.</text>
</comment>
<dbReference type="InterPro" id="IPR038765">
    <property type="entry name" value="Papain-like_cys_pep_sf"/>
</dbReference>
<reference evidence="10 11" key="1">
    <citation type="submission" date="2021-06" db="EMBL/GenBank/DDBJ databases">
        <authorList>
            <person name="Kallberg Y."/>
            <person name="Tangrot J."/>
            <person name="Rosling A."/>
        </authorList>
    </citation>
    <scope>NUCLEOTIDE SEQUENCE [LARGE SCALE GENOMIC DNA]</scope>
    <source>
        <strain evidence="10 11">120-4 pot B 10/14</strain>
    </source>
</reference>
<dbReference type="Proteomes" id="UP000789901">
    <property type="component" value="Unassembled WGS sequence"/>
</dbReference>
<dbReference type="InterPro" id="IPR024729">
    <property type="entry name" value="USP7_ICP0-binding_dom"/>
</dbReference>
<evidence type="ECO:0000256" key="3">
    <source>
        <dbReference type="ARBA" id="ARBA00012759"/>
    </source>
</evidence>
<dbReference type="EC" id="3.4.19.12" evidence="3"/>
<keyword evidence="11" id="KW-1185">Reference proteome</keyword>
<gene>
    <name evidence="10" type="ORF">GMARGA_LOCUS1818</name>
</gene>
<evidence type="ECO:0000256" key="2">
    <source>
        <dbReference type="ARBA" id="ARBA00009085"/>
    </source>
</evidence>
<dbReference type="Pfam" id="PF00443">
    <property type="entry name" value="UCH"/>
    <property type="match status" value="1"/>
</dbReference>
<dbReference type="InterPro" id="IPR050164">
    <property type="entry name" value="Peptidase_C19"/>
</dbReference>
<evidence type="ECO:0000256" key="4">
    <source>
        <dbReference type="ARBA" id="ARBA00022670"/>
    </source>
</evidence>
<evidence type="ECO:0000259" key="9">
    <source>
        <dbReference type="PROSITE" id="PS50235"/>
    </source>
</evidence>
<dbReference type="EMBL" id="CAJVQB010000508">
    <property type="protein sequence ID" value="CAG8493057.1"/>
    <property type="molecule type" value="Genomic_DNA"/>
</dbReference>
<keyword evidence="7" id="KW-0788">Thiol protease</keyword>
<dbReference type="PROSITE" id="PS50235">
    <property type="entry name" value="USP_3"/>
    <property type="match status" value="1"/>
</dbReference>
<dbReference type="InterPro" id="IPR002083">
    <property type="entry name" value="MATH/TRAF_dom"/>
</dbReference>
<keyword evidence="5" id="KW-0833">Ubl conjugation pathway</keyword>
<comment type="caution">
    <text evidence="10">The sequence shown here is derived from an EMBL/GenBank/DDBJ whole genome shotgun (WGS) entry which is preliminary data.</text>
</comment>
<dbReference type="SUPFAM" id="SSF49599">
    <property type="entry name" value="TRAF domain-like"/>
    <property type="match status" value="1"/>
</dbReference>
<evidence type="ECO:0000259" key="8">
    <source>
        <dbReference type="PROSITE" id="PS50144"/>
    </source>
</evidence>
<dbReference type="InterPro" id="IPR008974">
    <property type="entry name" value="TRAF-like"/>
</dbReference>
<dbReference type="PANTHER" id="PTHR24006:SF644">
    <property type="entry name" value="UBIQUITIN CARBOXYL-TERMINAL HYDROLASE 7"/>
    <property type="match status" value="1"/>
</dbReference>
<dbReference type="PANTHER" id="PTHR24006">
    <property type="entry name" value="UBIQUITIN CARBOXYL-TERMINAL HYDROLASE"/>
    <property type="match status" value="1"/>
</dbReference>
<keyword evidence="6" id="KW-0378">Hydrolase</keyword>
<dbReference type="PROSITE" id="PS50144">
    <property type="entry name" value="MATH"/>
    <property type="match status" value="1"/>
</dbReference>
<sequence length="1283" mass="149979">MLTVSDLMDKNLCGNANDKYEKLTNICGANETASDELELLSLMEYVQDHIIKNHSLWLLSNLIISLNFVCYHSHFQELYDLVLNYTCKNPYLVFNSNNFPLLDNVALTCLLKRDDLELEEIEIWDYLIEWGVANSKKFLAQNISNLSDEDITSWSDNQFTALKETISPFIPLIRYYYIPKSYIHKQIKKYRLDSSAFIKTSNSFIFSFTDPSSPVLSRIIESTNDKAIWSDEYHGPCFGNSDLCMNSNSWTSTCEDYVCEITNSRMFTAEEYEVLAFDNFNPRINDVNSIMPNLGFEVEDFQSYTWQITGWRDLEKKVMSPKFKAGGRNWRIFLYPYGKINTDTAVSIYLGFDDPQGVPTDWHSCVQFAFFLWNPEEPTLCVSHHAHHRFTVEEPYWGFNRFCEQRNLFVTSSNHTRSLIESNSCNITACVRIIKDPTGILWHNFTKYPIPFPLIISLLILDLYSNNLRIFLYSYDSRKVTGYVGLKNQGATGSLNVSLQLLYCISYLRKAIYQIPTEEDESGKSVSLAIQRIFHQLQTSNDPVETVELTKSYGWTLQDCSIQRDFLDIFKFMFIGNLRSKMNNTKLDGVISELFCGKIKHHIKCTNIDYQFSRIENYEFLTLDVLGCKNLVDSFNNFVQEVSFESNYYVSGYGLQDTKKSITFESFPPILNLVLRRWVYIERRETVVKINDLFEYPMEIDLQNYLSFDADKSKPHKYSLHGVVIHDGDKSGGLYYQYLRHEKNGKWIKFFNDKVTPATVKEVLDDNYGGGNKRWFPAAYVLTYIRESDIDDILPPVFPEDVPKHLHEEKALCEQKRKEDKERLSYLYIKVVTKKTFKNHQGFGLVNFENRQYQLSEVLQFKVKKSVTYKTFKSMIAAKEENLTKQIRFWVLVNRQNNIRTNTPITDNCLDMSMEEIYEKMASKQNELILYLEITRIFNKEIKPNRIQYLEPKVTYEMKNGDIICFQKELSTNEMFEYQIAGLIYDIPTFYDILSMRIVVQFKPKVKDCRRNLKFELVLNRKYMYDVVAKHVAAYLNTDPLKLLFTTAHPTSGTPECVIKRKTNRTLAEILENTANFLYYETLNVSITDLETKMIFKVVWLGTTVKEKEIIEVYLPRESIVNDIIEEISKKLNLTLSKSKIRLYDVMNCKILNEYESNDPIDKIQEHFTILYAEEIPKEEVKLCANDRIVQVHHFTRELLRLHGIPFKFVIKAGELLSTTKLRLQTRLGMNEKDFSKVKIAIIQAVSYTKPHCIDDDNFILSDYKWTSDERLGLDYVDTQNVS</sequence>
<proteinExistence type="inferred from homology"/>
<keyword evidence="4" id="KW-0645">Protease</keyword>
<dbReference type="SUPFAM" id="SSF54001">
    <property type="entry name" value="Cysteine proteinases"/>
    <property type="match status" value="1"/>
</dbReference>
<dbReference type="InterPro" id="IPR029346">
    <property type="entry name" value="USP_C"/>
</dbReference>
<dbReference type="Pfam" id="PF22486">
    <property type="entry name" value="MATH_2"/>
    <property type="match status" value="1"/>
</dbReference>
<accession>A0ABM8W0F9</accession>
<name>A0ABM8W0F9_GIGMA</name>
<evidence type="ECO:0000256" key="6">
    <source>
        <dbReference type="ARBA" id="ARBA00022801"/>
    </source>
</evidence>
<evidence type="ECO:0000256" key="1">
    <source>
        <dbReference type="ARBA" id="ARBA00000707"/>
    </source>
</evidence>
<dbReference type="Gene3D" id="3.90.70.10">
    <property type="entry name" value="Cysteine proteinases"/>
    <property type="match status" value="1"/>
</dbReference>
<dbReference type="Pfam" id="PF12436">
    <property type="entry name" value="USP7_ICP0_bdg"/>
    <property type="match status" value="2"/>
</dbReference>
<dbReference type="InterPro" id="IPR028889">
    <property type="entry name" value="USP"/>
</dbReference>
<evidence type="ECO:0000256" key="5">
    <source>
        <dbReference type="ARBA" id="ARBA00022786"/>
    </source>
</evidence>
<evidence type="ECO:0000313" key="11">
    <source>
        <dbReference type="Proteomes" id="UP000789901"/>
    </source>
</evidence>
<dbReference type="Gene3D" id="1.25.40.420">
    <property type="match status" value="1"/>
</dbReference>
<comment type="catalytic activity">
    <reaction evidence="1">
        <text>Thiol-dependent hydrolysis of ester, thioester, amide, peptide and isopeptide bonds formed by the C-terminal Gly of ubiquitin (a 76-residue protein attached to proteins as an intracellular targeting signal).</text>
        <dbReference type="EC" id="3.4.19.12"/>
    </reaction>
</comment>
<evidence type="ECO:0000313" key="10">
    <source>
        <dbReference type="EMBL" id="CAG8493057.1"/>
    </source>
</evidence>
<feature type="domain" description="MATH" evidence="8">
    <location>
        <begin position="301"/>
        <end position="431"/>
    </location>
</feature>
<dbReference type="Gene3D" id="3.10.20.90">
    <property type="entry name" value="Phosphatidylinositol 3-kinase Catalytic Subunit, Chain A, domain 1"/>
    <property type="match status" value="2"/>
</dbReference>
<dbReference type="InterPro" id="IPR001394">
    <property type="entry name" value="Peptidase_C19_UCH"/>
</dbReference>
<protein>
    <recommendedName>
        <fullName evidence="3">ubiquitinyl hydrolase 1</fullName>
        <ecNumber evidence="3">3.4.19.12</ecNumber>
    </recommendedName>
</protein>
<dbReference type="SMART" id="SM00061">
    <property type="entry name" value="MATH"/>
    <property type="match status" value="1"/>
</dbReference>
<feature type="domain" description="USP" evidence="9">
    <location>
        <begin position="484"/>
        <end position="787"/>
    </location>
</feature>